<keyword evidence="2" id="KW-1185">Reference proteome</keyword>
<evidence type="ECO:0000313" key="1">
    <source>
        <dbReference type="EMBL" id="OMO86244.1"/>
    </source>
</evidence>
<name>A0A1R3IUJ8_9ROSI</name>
<dbReference type="STRING" id="93759.A0A1R3IUJ8"/>
<sequence>MKMIGNLGLFGNWDCDCGYSHDQGGVPPDNVVLSPWIKSHNGLMQNLELDEAHSSPGLQAAAGPGLVEECATLVC</sequence>
<organism evidence="1 2">
    <name type="scientific">Corchorus olitorius</name>
    <dbReference type="NCBI Taxonomy" id="93759"/>
    <lineage>
        <taxon>Eukaryota</taxon>
        <taxon>Viridiplantae</taxon>
        <taxon>Streptophyta</taxon>
        <taxon>Embryophyta</taxon>
        <taxon>Tracheophyta</taxon>
        <taxon>Spermatophyta</taxon>
        <taxon>Magnoliopsida</taxon>
        <taxon>eudicotyledons</taxon>
        <taxon>Gunneridae</taxon>
        <taxon>Pentapetalae</taxon>
        <taxon>rosids</taxon>
        <taxon>malvids</taxon>
        <taxon>Malvales</taxon>
        <taxon>Malvaceae</taxon>
        <taxon>Grewioideae</taxon>
        <taxon>Apeibeae</taxon>
        <taxon>Corchorus</taxon>
    </lineage>
</organism>
<dbReference type="OrthoDB" id="1704497at2759"/>
<protein>
    <submittedName>
        <fullName evidence="1">Protein GDAP2-like protein</fullName>
    </submittedName>
</protein>
<dbReference type="Proteomes" id="UP000187203">
    <property type="component" value="Unassembled WGS sequence"/>
</dbReference>
<proteinExistence type="predicted"/>
<dbReference type="AlphaFoldDB" id="A0A1R3IUJ8"/>
<dbReference type="EMBL" id="AWUE01017605">
    <property type="protein sequence ID" value="OMO86244.1"/>
    <property type="molecule type" value="Genomic_DNA"/>
</dbReference>
<comment type="caution">
    <text evidence="1">The sequence shown here is derived from an EMBL/GenBank/DDBJ whole genome shotgun (WGS) entry which is preliminary data.</text>
</comment>
<gene>
    <name evidence="1" type="ORF">COLO4_21264</name>
</gene>
<reference evidence="2" key="1">
    <citation type="submission" date="2013-09" db="EMBL/GenBank/DDBJ databases">
        <title>Corchorus olitorius genome sequencing.</title>
        <authorList>
            <person name="Alam M."/>
            <person name="Haque M.S."/>
            <person name="Islam M.S."/>
            <person name="Emdad E.M."/>
            <person name="Islam M.M."/>
            <person name="Ahmed B."/>
            <person name="Halim A."/>
            <person name="Hossen Q.M.M."/>
            <person name="Hossain M.Z."/>
            <person name="Ahmed R."/>
            <person name="Khan M.M."/>
            <person name="Islam R."/>
            <person name="Rashid M.M."/>
            <person name="Khan S.A."/>
            <person name="Rahman M.S."/>
            <person name="Alam M."/>
            <person name="Yahiya A.S."/>
            <person name="Khan M.S."/>
            <person name="Azam M.S."/>
            <person name="Haque T."/>
            <person name="Lashkar M.Z.H."/>
            <person name="Akhand A.I."/>
            <person name="Morshed G."/>
            <person name="Roy S."/>
            <person name="Uddin K.S."/>
            <person name="Rabeya T."/>
            <person name="Hossain A.S."/>
            <person name="Chowdhury A."/>
            <person name="Snigdha A.R."/>
            <person name="Mortoza M.S."/>
            <person name="Matin S.A."/>
            <person name="Hoque S.M.E."/>
            <person name="Islam M.K."/>
            <person name="Roy D.K."/>
            <person name="Haider R."/>
            <person name="Moosa M.M."/>
            <person name="Elias S.M."/>
            <person name="Hasan A.M."/>
            <person name="Jahan S."/>
            <person name="Shafiuddin M."/>
            <person name="Mahmood N."/>
            <person name="Shommy N.S."/>
        </authorList>
    </citation>
    <scope>NUCLEOTIDE SEQUENCE [LARGE SCALE GENOMIC DNA]</scope>
    <source>
        <strain evidence="2">cv. O-4</strain>
    </source>
</reference>
<accession>A0A1R3IUJ8</accession>
<evidence type="ECO:0000313" key="2">
    <source>
        <dbReference type="Proteomes" id="UP000187203"/>
    </source>
</evidence>